<sequence length="112" mass="12088">MQEAAPTIPRHCTIDPITNTPTLAMMAYFRGERLGQEPGIEAPKPRSELEDGGHPSLFCLVVHLDAYVAAKRGHGQDPREDTLVVSIDKASNASETGNPKDLDIPGATLRGR</sequence>
<keyword evidence="3" id="KW-1185">Reference proteome</keyword>
<dbReference type="RefSeq" id="XP_037168169.1">
    <property type="nucleotide sequence ID" value="XM_037304676.1"/>
</dbReference>
<feature type="region of interest" description="Disordered" evidence="1">
    <location>
        <begin position="88"/>
        <end position="112"/>
    </location>
</feature>
<name>A0A8H6G210_9LECA</name>
<dbReference type="AlphaFoldDB" id="A0A8H6G210"/>
<gene>
    <name evidence="2" type="ORF">HO173_002745</name>
</gene>
<protein>
    <submittedName>
        <fullName evidence="2">Uncharacterized protein</fullName>
    </submittedName>
</protein>
<dbReference type="GeneID" id="59284416"/>
<evidence type="ECO:0000256" key="1">
    <source>
        <dbReference type="SAM" id="MobiDB-lite"/>
    </source>
</evidence>
<accession>A0A8H6G210</accession>
<reference evidence="2 3" key="1">
    <citation type="journal article" date="2020" name="Genomics">
        <title>Complete, high-quality genomes from long-read metagenomic sequencing of two wolf lichen thalli reveals enigmatic genome architecture.</title>
        <authorList>
            <person name="McKenzie S.K."/>
            <person name="Walston R.F."/>
            <person name="Allen J.L."/>
        </authorList>
    </citation>
    <scope>NUCLEOTIDE SEQUENCE [LARGE SCALE GENOMIC DNA]</scope>
    <source>
        <strain evidence="2">WasteWater2</strain>
    </source>
</reference>
<dbReference type="Proteomes" id="UP000578531">
    <property type="component" value="Unassembled WGS sequence"/>
</dbReference>
<evidence type="ECO:0000313" key="3">
    <source>
        <dbReference type="Proteomes" id="UP000578531"/>
    </source>
</evidence>
<evidence type="ECO:0000313" key="2">
    <source>
        <dbReference type="EMBL" id="KAF6238873.1"/>
    </source>
</evidence>
<comment type="caution">
    <text evidence="2">The sequence shown here is derived from an EMBL/GenBank/DDBJ whole genome shotgun (WGS) entry which is preliminary data.</text>
</comment>
<dbReference type="EMBL" id="JACCJC010000007">
    <property type="protein sequence ID" value="KAF6238873.1"/>
    <property type="molecule type" value="Genomic_DNA"/>
</dbReference>
<organism evidence="2 3">
    <name type="scientific">Letharia columbiana</name>
    <dbReference type="NCBI Taxonomy" id="112416"/>
    <lineage>
        <taxon>Eukaryota</taxon>
        <taxon>Fungi</taxon>
        <taxon>Dikarya</taxon>
        <taxon>Ascomycota</taxon>
        <taxon>Pezizomycotina</taxon>
        <taxon>Lecanoromycetes</taxon>
        <taxon>OSLEUM clade</taxon>
        <taxon>Lecanoromycetidae</taxon>
        <taxon>Lecanorales</taxon>
        <taxon>Lecanorineae</taxon>
        <taxon>Parmeliaceae</taxon>
        <taxon>Letharia</taxon>
    </lineage>
</organism>
<proteinExistence type="predicted"/>